<comment type="pathway">
    <text evidence="2 11">Cofactor biosynthesis; (R)-pantothenate biosynthesis; (R)-pantoate from 3-methyl-2-oxobutanoate: step 2/2.</text>
</comment>
<reference evidence="15 16" key="1">
    <citation type="submission" date="2021-05" db="EMBL/GenBank/DDBJ databases">
        <title>Novel Bacillus species.</title>
        <authorList>
            <person name="Liu G."/>
        </authorList>
    </citation>
    <scope>NUCLEOTIDE SEQUENCE [LARGE SCALE GENOMIC DNA]</scope>
    <source>
        <strain evidence="15 16">FJAT-49732</strain>
    </source>
</reference>
<dbReference type="Gene3D" id="3.40.50.720">
    <property type="entry name" value="NAD(P)-binding Rossmann-like Domain"/>
    <property type="match status" value="1"/>
</dbReference>
<gene>
    <name evidence="15" type="ORF">KHA93_04190</name>
</gene>
<dbReference type="InterPro" id="IPR050838">
    <property type="entry name" value="Ketopantoate_reductase"/>
</dbReference>
<dbReference type="GO" id="GO:0008677">
    <property type="term" value="F:2-dehydropantoate 2-reductase activity"/>
    <property type="evidence" value="ECO:0007669"/>
    <property type="project" value="UniProtKB-EC"/>
</dbReference>
<comment type="similarity">
    <text evidence="3 11">Belongs to the ketopantoate reductase family.</text>
</comment>
<evidence type="ECO:0000259" key="14">
    <source>
        <dbReference type="Pfam" id="PF08546"/>
    </source>
</evidence>
<feature type="domain" description="Ketopantoate reductase C-terminal" evidence="14">
    <location>
        <begin position="182"/>
        <end position="298"/>
    </location>
</feature>
<keyword evidence="7 11" id="KW-0521">NADP</keyword>
<evidence type="ECO:0000256" key="12">
    <source>
        <dbReference type="SAM" id="Phobius"/>
    </source>
</evidence>
<dbReference type="AlphaFoldDB" id="A0A942TLG8"/>
<evidence type="ECO:0000256" key="3">
    <source>
        <dbReference type="ARBA" id="ARBA00007870"/>
    </source>
</evidence>
<keyword evidence="12" id="KW-0812">Transmembrane</keyword>
<dbReference type="SUPFAM" id="SSF48179">
    <property type="entry name" value="6-phosphogluconate dehydrogenase C-terminal domain-like"/>
    <property type="match status" value="1"/>
</dbReference>
<evidence type="ECO:0000256" key="4">
    <source>
        <dbReference type="ARBA" id="ARBA00013014"/>
    </source>
</evidence>
<dbReference type="SUPFAM" id="SSF51735">
    <property type="entry name" value="NAD(P)-binding Rossmann-fold domains"/>
    <property type="match status" value="1"/>
</dbReference>
<dbReference type="InterPro" id="IPR008927">
    <property type="entry name" value="6-PGluconate_DH-like_C_sf"/>
</dbReference>
<evidence type="ECO:0000256" key="11">
    <source>
        <dbReference type="RuleBase" id="RU362068"/>
    </source>
</evidence>
<dbReference type="InterPro" id="IPR036291">
    <property type="entry name" value="NAD(P)-bd_dom_sf"/>
</dbReference>
<evidence type="ECO:0000256" key="10">
    <source>
        <dbReference type="ARBA" id="ARBA00048793"/>
    </source>
</evidence>
<dbReference type="Pfam" id="PF08546">
    <property type="entry name" value="ApbA_C"/>
    <property type="match status" value="1"/>
</dbReference>
<evidence type="ECO:0000256" key="1">
    <source>
        <dbReference type="ARBA" id="ARBA00002919"/>
    </source>
</evidence>
<comment type="function">
    <text evidence="1 11">Catalyzes the NADPH-dependent reduction of ketopantoate into pantoic acid.</text>
</comment>
<dbReference type="Proteomes" id="UP000682713">
    <property type="component" value="Unassembled WGS sequence"/>
</dbReference>
<dbReference type="RefSeq" id="WP_213109575.1">
    <property type="nucleotide sequence ID" value="NZ_JAGYPJ010000001.1"/>
</dbReference>
<feature type="domain" description="Ketopantoate reductase N-terminal" evidence="13">
    <location>
        <begin position="9"/>
        <end position="153"/>
    </location>
</feature>
<dbReference type="InterPro" id="IPR003710">
    <property type="entry name" value="ApbA"/>
</dbReference>
<dbReference type="InterPro" id="IPR013752">
    <property type="entry name" value="KPA_reductase"/>
</dbReference>
<dbReference type="EC" id="1.1.1.169" evidence="4 11"/>
<evidence type="ECO:0000256" key="5">
    <source>
        <dbReference type="ARBA" id="ARBA00019465"/>
    </source>
</evidence>
<evidence type="ECO:0000256" key="9">
    <source>
        <dbReference type="ARBA" id="ARBA00032024"/>
    </source>
</evidence>
<keyword evidence="12" id="KW-0472">Membrane</keyword>
<evidence type="ECO:0000256" key="8">
    <source>
        <dbReference type="ARBA" id="ARBA00023002"/>
    </source>
</evidence>
<dbReference type="GO" id="GO:0015940">
    <property type="term" value="P:pantothenate biosynthetic process"/>
    <property type="evidence" value="ECO:0007669"/>
    <property type="project" value="UniProtKB-KW"/>
</dbReference>
<dbReference type="InterPro" id="IPR013332">
    <property type="entry name" value="KPR_N"/>
</dbReference>
<protein>
    <recommendedName>
        <fullName evidence="5 11">2-dehydropantoate 2-reductase</fullName>
        <ecNumber evidence="4 11">1.1.1.169</ecNumber>
    </recommendedName>
    <alternativeName>
        <fullName evidence="9 11">Ketopantoate reductase</fullName>
    </alternativeName>
</protein>
<organism evidence="15 16">
    <name type="scientific">Lederbergia citrisecunda</name>
    <dbReference type="NCBI Taxonomy" id="2833583"/>
    <lineage>
        <taxon>Bacteria</taxon>
        <taxon>Bacillati</taxon>
        <taxon>Bacillota</taxon>
        <taxon>Bacilli</taxon>
        <taxon>Bacillales</taxon>
        <taxon>Bacillaceae</taxon>
        <taxon>Lederbergia</taxon>
    </lineage>
</organism>
<keyword evidence="16" id="KW-1185">Reference proteome</keyword>
<dbReference type="Gene3D" id="1.10.1040.10">
    <property type="entry name" value="N-(1-d-carboxylethyl)-l-norvaline Dehydrogenase, domain 2"/>
    <property type="match status" value="1"/>
</dbReference>
<comment type="catalytic activity">
    <reaction evidence="10 11">
        <text>(R)-pantoate + NADP(+) = 2-dehydropantoate + NADPH + H(+)</text>
        <dbReference type="Rhea" id="RHEA:16233"/>
        <dbReference type="ChEBI" id="CHEBI:11561"/>
        <dbReference type="ChEBI" id="CHEBI:15378"/>
        <dbReference type="ChEBI" id="CHEBI:15980"/>
        <dbReference type="ChEBI" id="CHEBI:57783"/>
        <dbReference type="ChEBI" id="CHEBI:58349"/>
        <dbReference type="EC" id="1.1.1.169"/>
    </reaction>
</comment>
<dbReference type="InterPro" id="IPR013328">
    <property type="entry name" value="6PGD_dom2"/>
</dbReference>
<dbReference type="NCBIfam" id="NF005093">
    <property type="entry name" value="PRK06522.2-4"/>
    <property type="match status" value="1"/>
</dbReference>
<keyword evidence="12" id="KW-1133">Transmembrane helix</keyword>
<keyword evidence="6 11" id="KW-0566">Pantothenate biosynthesis</keyword>
<dbReference type="EMBL" id="JAGYPJ010000001">
    <property type="protein sequence ID" value="MBS4198852.1"/>
    <property type="molecule type" value="Genomic_DNA"/>
</dbReference>
<evidence type="ECO:0000256" key="7">
    <source>
        <dbReference type="ARBA" id="ARBA00022857"/>
    </source>
</evidence>
<evidence type="ECO:0000313" key="15">
    <source>
        <dbReference type="EMBL" id="MBS4198852.1"/>
    </source>
</evidence>
<feature type="transmembrane region" description="Helical" evidence="12">
    <location>
        <begin position="6"/>
        <end position="27"/>
    </location>
</feature>
<comment type="caution">
    <text evidence="15">The sequence shown here is derived from an EMBL/GenBank/DDBJ whole genome shotgun (WGS) entry which is preliminary data.</text>
</comment>
<proteinExistence type="inferred from homology"/>
<evidence type="ECO:0000313" key="16">
    <source>
        <dbReference type="Proteomes" id="UP000682713"/>
    </source>
</evidence>
<sequence length="305" mass="34541">MLTGDVVNIGIVGGGAVGLLFGAYFSYYHNVSIFAKTQKQARVLNNHGITLLREHTNNRCNVIGYGEYDNLANQDFIIVAVKQYDLESLEDVIKKIPKHIPILFIQNGMGHLQLLDALPHTSIYVGTVEHGVLRIDYETIRHTGIGKTNIAVYRGLEQDFEKFPAMNDPFFPIQFQSNYIHMLNSKLIANALINPLTAIYQVPNGRIIENPYYYETFLRLFNEIFPLFPEMDQNDVLQEVVGICKKTEHNTSSMLKDLKEGRRTEIDAILGYIIDEGNKKGQALPFTKIIFKMIKGKELEGGLSE</sequence>
<dbReference type="Pfam" id="PF02558">
    <property type="entry name" value="ApbA"/>
    <property type="match status" value="1"/>
</dbReference>
<dbReference type="PANTHER" id="PTHR43765:SF2">
    <property type="entry name" value="2-DEHYDROPANTOATE 2-REDUCTASE"/>
    <property type="match status" value="1"/>
</dbReference>
<dbReference type="GO" id="GO:0005737">
    <property type="term" value="C:cytoplasm"/>
    <property type="evidence" value="ECO:0007669"/>
    <property type="project" value="TreeGrafter"/>
</dbReference>
<dbReference type="GO" id="GO:0050661">
    <property type="term" value="F:NADP binding"/>
    <property type="evidence" value="ECO:0007669"/>
    <property type="project" value="TreeGrafter"/>
</dbReference>
<accession>A0A942TLG8</accession>
<evidence type="ECO:0000256" key="6">
    <source>
        <dbReference type="ARBA" id="ARBA00022655"/>
    </source>
</evidence>
<evidence type="ECO:0000259" key="13">
    <source>
        <dbReference type="Pfam" id="PF02558"/>
    </source>
</evidence>
<dbReference type="PANTHER" id="PTHR43765">
    <property type="entry name" value="2-DEHYDROPANTOATE 2-REDUCTASE-RELATED"/>
    <property type="match status" value="1"/>
</dbReference>
<name>A0A942TLG8_9BACI</name>
<keyword evidence="8 11" id="KW-0560">Oxidoreductase</keyword>
<dbReference type="NCBIfam" id="TIGR00745">
    <property type="entry name" value="apbA_panE"/>
    <property type="match status" value="1"/>
</dbReference>
<evidence type="ECO:0000256" key="2">
    <source>
        <dbReference type="ARBA" id="ARBA00004994"/>
    </source>
</evidence>